<keyword evidence="3" id="KW-1185">Reference proteome</keyword>
<sequence>MWSSSCSRRPEMARVLRLAMLAGLLAGLLVGAPCHAVGWRDELPQAVALGSGDLRWLGFRIYHATLWAGQRPFQPERPFALQLRYYRNISRERLVQASLDEMRRLGRANVDAATLTQWESKLTRAFTDVAPDDELIGVYAPAHGMRMYNRQGLLADIDDVPLARAFFGIWLDESTRDQGLRSKLLGTAP</sequence>
<comment type="caution">
    <text evidence="2">The sequence shown here is derived from an EMBL/GenBank/DDBJ whole genome shotgun (WGS) entry which is preliminary data.</text>
</comment>
<evidence type="ECO:0000259" key="1">
    <source>
        <dbReference type="Pfam" id="PF16036"/>
    </source>
</evidence>
<dbReference type="GO" id="GO:0016853">
    <property type="term" value="F:isomerase activity"/>
    <property type="evidence" value="ECO:0007669"/>
    <property type="project" value="UniProtKB-KW"/>
</dbReference>
<dbReference type="AlphaFoldDB" id="A0A7W2EHL1"/>
<dbReference type="InterPro" id="IPR016087">
    <property type="entry name" value="Chalcone_isomerase"/>
</dbReference>
<dbReference type="Proteomes" id="UP000566711">
    <property type="component" value="Unassembled WGS sequence"/>
</dbReference>
<organism evidence="2 3">
    <name type="scientific">Rugamonas fusca</name>
    <dbReference type="NCBI Taxonomy" id="2758568"/>
    <lineage>
        <taxon>Bacteria</taxon>
        <taxon>Pseudomonadati</taxon>
        <taxon>Pseudomonadota</taxon>
        <taxon>Betaproteobacteria</taxon>
        <taxon>Burkholderiales</taxon>
        <taxon>Oxalobacteraceae</taxon>
        <taxon>Telluria group</taxon>
        <taxon>Rugamonas</taxon>
    </lineage>
</organism>
<name>A0A7W2EHL1_9BURK</name>
<proteinExistence type="predicted"/>
<dbReference type="Pfam" id="PF16036">
    <property type="entry name" value="Chalcone_3"/>
    <property type="match status" value="1"/>
</dbReference>
<evidence type="ECO:0000313" key="3">
    <source>
        <dbReference type="Proteomes" id="UP000566711"/>
    </source>
</evidence>
<protein>
    <submittedName>
        <fullName evidence="2">Chalcone isomerase family protein</fullName>
    </submittedName>
</protein>
<evidence type="ECO:0000313" key="2">
    <source>
        <dbReference type="EMBL" id="MBA5606075.1"/>
    </source>
</evidence>
<feature type="domain" description="Chalcone isomerase" evidence="1">
    <location>
        <begin position="79"/>
        <end position="186"/>
    </location>
</feature>
<gene>
    <name evidence="2" type="ORF">H3H36_11975</name>
</gene>
<accession>A0A7W2EHL1</accession>
<keyword evidence="2" id="KW-0413">Isomerase</keyword>
<reference evidence="2 3" key="1">
    <citation type="submission" date="2020-07" db="EMBL/GenBank/DDBJ databases">
        <title>Novel species isolated from subtropical streams in China.</title>
        <authorList>
            <person name="Lu H."/>
        </authorList>
    </citation>
    <scope>NUCLEOTIDE SEQUENCE [LARGE SCALE GENOMIC DNA]</scope>
    <source>
        <strain evidence="2 3">FT3S</strain>
    </source>
</reference>
<dbReference type="EMBL" id="JACEZS010000009">
    <property type="protein sequence ID" value="MBA5606075.1"/>
    <property type="molecule type" value="Genomic_DNA"/>
</dbReference>